<name>A0A6L9SS85_9BIFI</name>
<sequence length="73" mass="8436">MTTTADRDQIRTTMVRAINRLDYLGFIPTRDATLNLAADMLDIPMHIVGEYGDVEYPDWYENMACEIWHELAA</sequence>
<keyword evidence="2" id="KW-1185">Reference proteome</keyword>
<evidence type="ECO:0000313" key="1">
    <source>
        <dbReference type="EMBL" id="NEG55457.1"/>
    </source>
</evidence>
<dbReference type="EMBL" id="WHZV01000005">
    <property type="protein sequence ID" value="NEG55457.1"/>
    <property type="molecule type" value="Genomic_DNA"/>
</dbReference>
<gene>
    <name evidence="1" type="ORF">GFD21_06685</name>
</gene>
<comment type="caution">
    <text evidence="1">The sequence shown here is derived from an EMBL/GenBank/DDBJ whole genome shotgun (WGS) entry which is preliminary data.</text>
</comment>
<organism evidence="1 2">
    <name type="scientific">Bifidobacterium platyrrhinorum</name>
    <dbReference type="NCBI Taxonomy" id="2661628"/>
    <lineage>
        <taxon>Bacteria</taxon>
        <taxon>Bacillati</taxon>
        <taxon>Actinomycetota</taxon>
        <taxon>Actinomycetes</taxon>
        <taxon>Bifidobacteriales</taxon>
        <taxon>Bifidobacteriaceae</taxon>
        <taxon>Bifidobacterium</taxon>
    </lineage>
</organism>
<reference evidence="1 2" key="1">
    <citation type="submission" date="2019-10" db="EMBL/GenBank/DDBJ databases">
        <title>Bifidobacterium from non-human primates.</title>
        <authorList>
            <person name="Modesto M."/>
        </authorList>
    </citation>
    <scope>NUCLEOTIDE SEQUENCE [LARGE SCALE GENOMIC DNA]</scope>
    <source>
        <strain evidence="1 2">SMA15</strain>
    </source>
</reference>
<accession>A0A6L9SS85</accession>
<protein>
    <submittedName>
        <fullName evidence="1">Uncharacterized protein</fullName>
    </submittedName>
</protein>
<evidence type="ECO:0000313" key="2">
    <source>
        <dbReference type="Proteomes" id="UP000483293"/>
    </source>
</evidence>
<proteinExistence type="predicted"/>
<dbReference type="RefSeq" id="WP_163197188.1">
    <property type="nucleotide sequence ID" value="NZ_WHZV01000005.1"/>
</dbReference>
<dbReference type="AlphaFoldDB" id="A0A6L9SS85"/>
<dbReference type="Proteomes" id="UP000483293">
    <property type="component" value="Unassembled WGS sequence"/>
</dbReference>